<protein>
    <submittedName>
        <fullName evidence="2">Uncharacterized protein</fullName>
    </submittedName>
</protein>
<organism evidence="2 3">
    <name type="scientific">Ciona savignyi</name>
    <name type="common">Pacific transparent sea squirt</name>
    <dbReference type="NCBI Taxonomy" id="51511"/>
    <lineage>
        <taxon>Eukaryota</taxon>
        <taxon>Metazoa</taxon>
        <taxon>Chordata</taxon>
        <taxon>Tunicata</taxon>
        <taxon>Ascidiacea</taxon>
        <taxon>Phlebobranchia</taxon>
        <taxon>Cionidae</taxon>
        <taxon>Ciona</taxon>
    </lineage>
</organism>
<dbReference type="PANTHER" id="PTHR47822:SF2">
    <property type="entry name" value="F-BOX AND WD-40 DOMAIN PROTEIN 7"/>
    <property type="match status" value="1"/>
</dbReference>
<evidence type="ECO:0000256" key="1">
    <source>
        <dbReference type="PROSITE-ProRule" id="PRU00221"/>
    </source>
</evidence>
<sequence>GGWDDTVQIWDQRAEHSVRRIFGPHICGEGIDIDRKHILTSSWRKHDVLQVWDLGSGNRIQTLPPDFSGDSLLYCGQWLGRQHIICGGSDNNMVRIIDKTTLGSSGIIMNLPSGVYSIDHDRNRLKQHHNDATMIAATAGNQVYLLSNAVIKKD</sequence>
<dbReference type="InParanoid" id="H2Z6H2"/>
<evidence type="ECO:0000313" key="2">
    <source>
        <dbReference type="Ensembl" id="ENSCSAVP00000013184.1"/>
    </source>
</evidence>
<dbReference type="InterPro" id="IPR036322">
    <property type="entry name" value="WD40_repeat_dom_sf"/>
</dbReference>
<dbReference type="GeneTree" id="ENSGT00940000172562"/>
<dbReference type="Ensembl" id="ENSCSAVT00000013333.1">
    <property type="protein sequence ID" value="ENSCSAVP00000013184.1"/>
    <property type="gene ID" value="ENSCSAVG00000007738.1"/>
</dbReference>
<dbReference type="PANTHER" id="PTHR47822">
    <property type="entry name" value="CARBOHYDRATE BINDING DOMAIN CONTAINING PROTEIN"/>
    <property type="match status" value="1"/>
</dbReference>
<evidence type="ECO:0000313" key="3">
    <source>
        <dbReference type="Proteomes" id="UP000007875"/>
    </source>
</evidence>
<dbReference type="InterPro" id="IPR001680">
    <property type="entry name" value="WD40_rpt"/>
</dbReference>
<dbReference type="InterPro" id="IPR015943">
    <property type="entry name" value="WD40/YVTN_repeat-like_dom_sf"/>
</dbReference>
<dbReference type="STRING" id="51511.ENSCSAVP00000013184"/>
<feature type="repeat" description="WD" evidence="1">
    <location>
        <begin position="1"/>
        <end position="20"/>
    </location>
</feature>
<reference evidence="2" key="2">
    <citation type="submission" date="2025-08" db="UniProtKB">
        <authorList>
            <consortium name="Ensembl"/>
        </authorList>
    </citation>
    <scope>IDENTIFICATION</scope>
</reference>
<accession>H2Z6H2</accession>
<dbReference type="eggNOG" id="ENOG502RYYH">
    <property type="taxonomic scope" value="Eukaryota"/>
</dbReference>
<reference evidence="3" key="1">
    <citation type="submission" date="2003-08" db="EMBL/GenBank/DDBJ databases">
        <authorList>
            <person name="Birren B."/>
            <person name="Nusbaum C."/>
            <person name="Abebe A."/>
            <person name="Abouelleil A."/>
            <person name="Adekoya E."/>
            <person name="Ait-zahra M."/>
            <person name="Allen N."/>
            <person name="Allen T."/>
            <person name="An P."/>
            <person name="Anderson M."/>
            <person name="Anderson S."/>
            <person name="Arachchi H."/>
            <person name="Armbruster J."/>
            <person name="Bachantsang P."/>
            <person name="Baldwin J."/>
            <person name="Barry A."/>
            <person name="Bayul T."/>
            <person name="Blitshsteyn B."/>
            <person name="Bloom T."/>
            <person name="Blye J."/>
            <person name="Boguslavskiy L."/>
            <person name="Borowsky M."/>
            <person name="Boukhgalter B."/>
            <person name="Brunache A."/>
            <person name="Butler J."/>
            <person name="Calixte N."/>
            <person name="Calvo S."/>
            <person name="Camarata J."/>
            <person name="Campo K."/>
            <person name="Chang J."/>
            <person name="Cheshatsang Y."/>
            <person name="Citroen M."/>
            <person name="Collymore A."/>
            <person name="Considine T."/>
            <person name="Cook A."/>
            <person name="Cooke P."/>
            <person name="Corum B."/>
            <person name="Cuomo C."/>
            <person name="David R."/>
            <person name="Dawoe T."/>
            <person name="Degray S."/>
            <person name="Dodge S."/>
            <person name="Dooley K."/>
            <person name="Dorje P."/>
            <person name="Dorjee K."/>
            <person name="Dorris L."/>
            <person name="Duffey N."/>
            <person name="Dupes A."/>
            <person name="Elkins T."/>
            <person name="Engels R."/>
            <person name="Erickson J."/>
            <person name="Farina A."/>
            <person name="Faro S."/>
            <person name="Ferreira P."/>
            <person name="Fischer H."/>
            <person name="Fitzgerald M."/>
            <person name="Foley K."/>
            <person name="Gage D."/>
            <person name="Galagan J."/>
            <person name="Gearin G."/>
            <person name="Gnerre S."/>
            <person name="Gnirke A."/>
            <person name="Goyette A."/>
            <person name="Graham J."/>
            <person name="Grandbois E."/>
            <person name="Gyaltsen K."/>
            <person name="Hafez N."/>
            <person name="Hagopian D."/>
            <person name="Hagos B."/>
            <person name="Hall J."/>
            <person name="Hatcher B."/>
            <person name="Heller A."/>
            <person name="Higgins H."/>
            <person name="Honan T."/>
            <person name="Horn A."/>
            <person name="Houde N."/>
            <person name="Hughes L."/>
            <person name="Hulme W."/>
            <person name="Husby E."/>
            <person name="Iliev I."/>
            <person name="Jaffe D."/>
            <person name="Jones C."/>
            <person name="Kamal M."/>
            <person name="Kamat A."/>
            <person name="Kamvysselis M."/>
            <person name="Karlsson E."/>
            <person name="Kells C."/>
            <person name="Kieu A."/>
            <person name="Kisner P."/>
            <person name="Kodira C."/>
            <person name="Kulbokas E."/>
            <person name="Labutti K."/>
            <person name="Lama D."/>
            <person name="Landers T."/>
            <person name="Leger J."/>
            <person name="Levine S."/>
            <person name="Lewis D."/>
            <person name="Lewis T."/>
            <person name="Lindblad-toh K."/>
            <person name="Liu X."/>
            <person name="Lokyitsang T."/>
            <person name="Lokyitsang Y."/>
            <person name="Lucien O."/>
            <person name="Lui A."/>
            <person name="Ma L.J."/>
            <person name="Mabbitt R."/>
            <person name="Macdonald J."/>
            <person name="Maclean C."/>
            <person name="Major J."/>
            <person name="Manning J."/>
            <person name="Marabella R."/>
            <person name="Maru K."/>
            <person name="Matthews C."/>
            <person name="Mauceli E."/>
            <person name="Mccarthy M."/>
            <person name="Mcdonough S."/>
            <person name="Mcghee T."/>
            <person name="Meldrim J."/>
            <person name="Meneus L."/>
            <person name="Mesirov J."/>
            <person name="Mihalev A."/>
            <person name="Mihova T."/>
            <person name="Mikkelsen T."/>
            <person name="Mlenga V."/>
            <person name="Moru K."/>
            <person name="Mozes J."/>
            <person name="Mulrain L."/>
            <person name="Munson G."/>
            <person name="Naylor J."/>
            <person name="Newes C."/>
            <person name="Nguyen C."/>
            <person name="Nguyen N."/>
            <person name="Nguyen T."/>
            <person name="Nicol R."/>
            <person name="Nielsen C."/>
            <person name="Nizzari M."/>
            <person name="Norbu C."/>
            <person name="Norbu N."/>
            <person name="O'donnell P."/>
            <person name="Okoawo O."/>
            <person name="O'leary S."/>
            <person name="Omotosho B."/>
            <person name="O'neill K."/>
            <person name="Osman S."/>
            <person name="Parker S."/>
            <person name="Perrin D."/>
            <person name="Phunkhang P."/>
            <person name="Piqani B."/>
            <person name="Purcell S."/>
            <person name="Rachupka T."/>
            <person name="Ramasamy U."/>
            <person name="Rameau R."/>
            <person name="Ray V."/>
            <person name="Raymond C."/>
            <person name="Retta R."/>
            <person name="Richardson S."/>
            <person name="Rise C."/>
            <person name="Rodriguez J."/>
            <person name="Rogers J."/>
            <person name="Rogov P."/>
            <person name="Rutman M."/>
            <person name="Schupbach R."/>
            <person name="Seaman C."/>
            <person name="Settipalli S."/>
            <person name="Sharpe T."/>
            <person name="Sheridan J."/>
            <person name="Sherpa N."/>
            <person name="Shi J."/>
            <person name="Smirnov S."/>
            <person name="Smith C."/>
            <person name="Sougnez C."/>
            <person name="Spencer B."/>
            <person name="Stalker J."/>
            <person name="Stange-thomann N."/>
            <person name="Stavropoulos S."/>
            <person name="Stetson K."/>
            <person name="Stone C."/>
            <person name="Stone S."/>
            <person name="Stubbs M."/>
            <person name="Talamas J."/>
            <person name="Tchuinga P."/>
            <person name="Tenzing P."/>
            <person name="Tesfaye S."/>
            <person name="Theodore J."/>
            <person name="Thoulutsang Y."/>
            <person name="Topham K."/>
            <person name="Towey S."/>
            <person name="Tsamla T."/>
            <person name="Tsomo N."/>
            <person name="Vallee D."/>
            <person name="Vassiliev H."/>
            <person name="Venkataraman V."/>
            <person name="Vinson J."/>
            <person name="Vo A."/>
            <person name="Wade C."/>
            <person name="Wang S."/>
            <person name="Wangchuk T."/>
            <person name="Wangdi T."/>
            <person name="Whittaker C."/>
            <person name="Wilkinson J."/>
            <person name="Wu Y."/>
            <person name="Wyman D."/>
            <person name="Yadav S."/>
            <person name="Yang S."/>
            <person name="Yang X."/>
            <person name="Yeager S."/>
            <person name="Yee E."/>
            <person name="Young G."/>
            <person name="Zainoun J."/>
            <person name="Zembeck L."/>
            <person name="Zimmer A."/>
            <person name="Zody M."/>
            <person name="Lander E."/>
        </authorList>
    </citation>
    <scope>NUCLEOTIDE SEQUENCE [LARGE SCALE GENOMIC DNA]</scope>
</reference>
<dbReference type="SUPFAM" id="SSF50978">
    <property type="entry name" value="WD40 repeat-like"/>
    <property type="match status" value="1"/>
</dbReference>
<dbReference type="Proteomes" id="UP000007875">
    <property type="component" value="Unassembled WGS sequence"/>
</dbReference>
<keyword evidence="3" id="KW-1185">Reference proteome</keyword>
<dbReference type="OMA" id="ISGVHIC"/>
<dbReference type="AlphaFoldDB" id="H2Z6H2"/>
<name>H2Z6H2_CIOSA</name>
<dbReference type="HOGENOM" id="CLU_1708232_0_0_1"/>
<dbReference type="Gene3D" id="2.130.10.10">
    <property type="entry name" value="YVTN repeat-like/Quinoprotein amine dehydrogenase"/>
    <property type="match status" value="1"/>
</dbReference>
<reference evidence="2" key="3">
    <citation type="submission" date="2025-09" db="UniProtKB">
        <authorList>
            <consortium name="Ensembl"/>
        </authorList>
    </citation>
    <scope>IDENTIFICATION</scope>
</reference>
<dbReference type="PROSITE" id="PS50082">
    <property type="entry name" value="WD_REPEATS_2"/>
    <property type="match status" value="1"/>
</dbReference>
<keyword evidence="1" id="KW-0853">WD repeat</keyword>
<proteinExistence type="predicted"/>